<feature type="region of interest" description="Disordered" evidence="1">
    <location>
        <begin position="1"/>
        <end position="46"/>
    </location>
</feature>
<name>A0AAD5MKL5_PARTN</name>
<accession>A0AAD5MKL5</accession>
<protein>
    <submittedName>
        <fullName evidence="2">Uncharacterized protein</fullName>
    </submittedName>
</protein>
<comment type="caution">
    <text evidence="2">The sequence shown here is derived from an EMBL/GenBank/DDBJ whole genome shotgun (WGS) entry which is preliminary data.</text>
</comment>
<feature type="compositionally biased region" description="Polar residues" evidence="1">
    <location>
        <begin position="1"/>
        <end position="18"/>
    </location>
</feature>
<evidence type="ECO:0000313" key="3">
    <source>
        <dbReference type="Proteomes" id="UP001196413"/>
    </source>
</evidence>
<proteinExistence type="predicted"/>
<evidence type="ECO:0000256" key="1">
    <source>
        <dbReference type="SAM" id="MobiDB-lite"/>
    </source>
</evidence>
<reference evidence="2" key="1">
    <citation type="submission" date="2021-06" db="EMBL/GenBank/DDBJ databases">
        <title>Parelaphostrongylus tenuis whole genome reference sequence.</title>
        <authorList>
            <person name="Garwood T.J."/>
            <person name="Larsen P.A."/>
            <person name="Fountain-Jones N.M."/>
            <person name="Garbe J.R."/>
            <person name="Macchietto M.G."/>
            <person name="Kania S.A."/>
            <person name="Gerhold R.W."/>
            <person name="Richards J.E."/>
            <person name="Wolf T.M."/>
        </authorList>
    </citation>
    <scope>NUCLEOTIDE SEQUENCE</scope>
    <source>
        <strain evidence="2">MNPRO001-30</strain>
        <tissue evidence="2">Meninges</tissue>
    </source>
</reference>
<feature type="compositionally biased region" description="Acidic residues" evidence="1">
    <location>
        <begin position="22"/>
        <end position="32"/>
    </location>
</feature>
<dbReference type="EMBL" id="JAHQIW010000665">
    <property type="protein sequence ID" value="KAJ1349456.1"/>
    <property type="molecule type" value="Genomic_DNA"/>
</dbReference>
<organism evidence="2 3">
    <name type="scientific">Parelaphostrongylus tenuis</name>
    <name type="common">Meningeal worm</name>
    <dbReference type="NCBI Taxonomy" id="148309"/>
    <lineage>
        <taxon>Eukaryota</taxon>
        <taxon>Metazoa</taxon>
        <taxon>Ecdysozoa</taxon>
        <taxon>Nematoda</taxon>
        <taxon>Chromadorea</taxon>
        <taxon>Rhabditida</taxon>
        <taxon>Rhabditina</taxon>
        <taxon>Rhabditomorpha</taxon>
        <taxon>Strongyloidea</taxon>
        <taxon>Metastrongylidae</taxon>
        <taxon>Parelaphostrongylus</taxon>
    </lineage>
</organism>
<gene>
    <name evidence="2" type="ORF">KIN20_005028</name>
</gene>
<keyword evidence="3" id="KW-1185">Reference proteome</keyword>
<evidence type="ECO:0000313" key="2">
    <source>
        <dbReference type="EMBL" id="KAJ1349456.1"/>
    </source>
</evidence>
<dbReference type="Proteomes" id="UP001196413">
    <property type="component" value="Unassembled WGS sequence"/>
</dbReference>
<dbReference type="AlphaFoldDB" id="A0AAD5MKL5"/>
<feature type="compositionally biased region" description="Polar residues" evidence="1">
    <location>
        <begin position="33"/>
        <end position="44"/>
    </location>
</feature>
<sequence length="68" mass="7412">MSMTAQEIESAEKFNSTVEALETSEPDGESETQESTGNVSSRCVSTDAEIEQFNRQLSEPVAGRSVLR</sequence>